<dbReference type="InterPro" id="IPR050121">
    <property type="entry name" value="Cytochrome_P450_monoxygenase"/>
</dbReference>
<evidence type="ECO:0000256" key="2">
    <source>
        <dbReference type="ARBA" id="ARBA00010617"/>
    </source>
</evidence>
<comment type="cofactor">
    <cofactor evidence="1">
        <name>heme</name>
        <dbReference type="ChEBI" id="CHEBI:30413"/>
    </cofactor>
</comment>
<dbReference type="InterPro" id="IPR017972">
    <property type="entry name" value="Cyt_P450_CS"/>
</dbReference>
<dbReference type="RefSeq" id="WP_311161024.1">
    <property type="nucleotide sequence ID" value="NZ_JAVQLW010000001.1"/>
</dbReference>
<dbReference type="EMBL" id="JAVQLW010000001">
    <property type="protein sequence ID" value="MDS9466551.1"/>
    <property type="molecule type" value="Genomic_DNA"/>
</dbReference>
<comment type="similarity">
    <text evidence="2 3">Belongs to the cytochrome P450 family.</text>
</comment>
<gene>
    <name evidence="4" type="ORF">RGQ15_03030</name>
</gene>
<evidence type="ECO:0000256" key="3">
    <source>
        <dbReference type="RuleBase" id="RU000461"/>
    </source>
</evidence>
<keyword evidence="3" id="KW-0560">Oxidoreductase</keyword>
<dbReference type="SUPFAM" id="SSF48264">
    <property type="entry name" value="Cytochrome P450"/>
    <property type="match status" value="1"/>
</dbReference>
<name>A0ABU2HNE4_9RHOB</name>
<keyword evidence="5" id="KW-1185">Reference proteome</keyword>
<dbReference type="Proteomes" id="UP001269144">
    <property type="component" value="Unassembled WGS sequence"/>
</dbReference>
<dbReference type="Pfam" id="PF00067">
    <property type="entry name" value="p450"/>
    <property type="match status" value="1"/>
</dbReference>
<dbReference type="PANTHER" id="PTHR24305:SF166">
    <property type="entry name" value="CYTOCHROME P450 12A4, MITOCHONDRIAL-RELATED"/>
    <property type="match status" value="1"/>
</dbReference>
<dbReference type="Gene3D" id="1.10.630.10">
    <property type="entry name" value="Cytochrome P450"/>
    <property type="match status" value="1"/>
</dbReference>
<dbReference type="PANTHER" id="PTHR24305">
    <property type="entry name" value="CYTOCHROME P450"/>
    <property type="match status" value="1"/>
</dbReference>
<sequence length="458" mass="50473">MDDLAAPHQTSRRSRYPARVTLGRRPLGVIGSALTARRNVLELIPEIATRQPMVSGRTGKRWHMVMDPEALRIVLKDRVEDYPKSIVTKLLLEPAIGQSLFVAEGAHWRWQRRAAAPAFAQRHVEALAPVMTASAEASARRLAAASGPVDVFAETVAATFEVISDVTFSGSEGFDRDAVHQAIDAYIASSARLSVLDILGLPGWVPRPGRLFSGRDLRRMKRVADDAIRARARSGPREVPDLLDLLRAGQDPETGRAMAEGELRDNLLTFIVAGHETTALTLAWALYLVAFDPGVQDRAAIEARAVLGARAATAADVARLPYTRQIVDETLRLYPPAAFLSRTSRIHDRLGGREVRPGDTIMLPIYALHRHHMLWDDPDRFDPDRFAADCDRDRYAFLPFGAGPRICIGASFAIQEAVIILSTLLARLRFDLAGAAPEPRMILTLRPHGGVRLRVEAR</sequence>
<dbReference type="InterPro" id="IPR002401">
    <property type="entry name" value="Cyt_P450_E_grp-I"/>
</dbReference>
<keyword evidence="3" id="KW-0408">Iron</keyword>
<dbReference type="PROSITE" id="PS00086">
    <property type="entry name" value="CYTOCHROME_P450"/>
    <property type="match status" value="1"/>
</dbReference>
<comment type="caution">
    <text evidence="4">The sequence shown here is derived from an EMBL/GenBank/DDBJ whole genome shotgun (WGS) entry which is preliminary data.</text>
</comment>
<dbReference type="PRINTS" id="PR00463">
    <property type="entry name" value="EP450I"/>
</dbReference>
<organism evidence="4 5">
    <name type="scientific">Paracoccus aurantius</name>
    <dbReference type="NCBI Taxonomy" id="3073814"/>
    <lineage>
        <taxon>Bacteria</taxon>
        <taxon>Pseudomonadati</taxon>
        <taxon>Pseudomonadota</taxon>
        <taxon>Alphaproteobacteria</taxon>
        <taxon>Rhodobacterales</taxon>
        <taxon>Paracoccaceae</taxon>
        <taxon>Paracoccus</taxon>
    </lineage>
</organism>
<evidence type="ECO:0000256" key="1">
    <source>
        <dbReference type="ARBA" id="ARBA00001971"/>
    </source>
</evidence>
<dbReference type="PRINTS" id="PR00385">
    <property type="entry name" value="P450"/>
</dbReference>
<keyword evidence="3" id="KW-0479">Metal-binding</keyword>
<evidence type="ECO:0000313" key="5">
    <source>
        <dbReference type="Proteomes" id="UP001269144"/>
    </source>
</evidence>
<evidence type="ECO:0000313" key="4">
    <source>
        <dbReference type="EMBL" id="MDS9466551.1"/>
    </source>
</evidence>
<keyword evidence="3" id="KW-0503">Monooxygenase</keyword>
<protein>
    <submittedName>
        <fullName evidence="4">Cytochrome P450</fullName>
    </submittedName>
</protein>
<dbReference type="InterPro" id="IPR001128">
    <property type="entry name" value="Cyt_P450"/>
</dbReference>
<reference evidence="5" key="1">
    <citation type="submission" date="2023-07" db="EMBL/GenBank/DDBJ databases">
        <title>Paracoccus sp. MBLB3053 whole genome sequence.</title>
        <authorList>
            <person name="Hwang C.Y."/>
            <person name="Cho E.-S."/>
            <person name="Seo M.-J."/>
        </authorList>
    </citation>
    <scope>NUCLEOTIDE SEQUENCE [LARGE SCALE GENOMIC DNA]</scope>
    <source>
        <strain evidence="5">MBLB3053</strain>
    </source>
</reference>
<accession>A0ABU2HNE4</accession>
<dbReference type="InterPro" id="IPR036396">
    <property type="entry name" value="Cyt_P450_sf"/>
</dbReference>
<proteinExistence type="inferred from homology"/>
<keyword evidence="3" id="KW-0349">Heme</keyword>